<dbReference type="InterPro" id="IPR011344">
    <property type="entry name" value="ssDNA-bd"/>
</dbReference>
<dbReference type="AlphaFoldDB" id="A9HT87"/>
<dbReference type="EMBL" id="AM889287">
    <property type="protein sequence ID" value="CAP57876.1"/>
    <property type="molecule type" value="Genomic_DNA"/>
</dbReference>
<proteinExistence type="predicted"/>
<accession>A9HT87</accession>
<evidence type="ECO:0000256" key="4">
    <source>
        <dbReference type="RuleBase" id="RU000524"/>
    </source>
</evidence>
<keyword evidence="2" id="KW-0233">DNA recombination</keyword>
<dbReference type="GO" id="GO:0006260">
    <property type="term" value="P:DNA replication"/>
    <property type="evidence" value="ECO:0007669"/>
    <property type="project" value="InterPro"/>
</dbReference>
<evidence type="ECO:0000256" key="3">
    <source>
        <dbReference type="PIRNR" id="PIRNR002070"/>
    </source>
</evidence>
<keyword evidence="1 3" id="KW-0238">DNA-binding</keyword>
<dbReference type="KEGG" id="gdi:GDI3912"/>
<evidence type="ECO:0000313" key="6">
    <source>
        <dbReference type="Proteomes" id="UP000001176"/>
    </source>
</evidence>
<name>A9HT87_GLUDA</name>
<dbReference type="NCBIfam" id="TIGR00621">
    <property type="entry name" value="ssb"/>
    <property type="match status" value="1"/>
</dbReference>
<dbReference type="Gene3D" id="2.40.50.140">
    <property type="entry name" value="Nucleic acid-binding proteins"/>
    <property type="match status" value="1"/>
</dbReference>
<keyword evidence="6" id="KW-1185">Reference proteome</keyword>
<dbReference type="PIRSF" id="PIRSF002070">
    <property type="entry name" value="SSB"/>
    <property type="match status" value="1"/>
</dbReference>
<sequence length="115" mass="12743">MNMSSVHVIVGHVGQDAEIVELGNGRKKATISVADTNTWPGEGGQWNEHTTWHKVVTFQKGLVEKLEKAGGKGRLVLINGRLQCRTYEKEGRTIQVWETIVENGGELRFLDSAKS</sequence>
<dbReference type="Proteomes" id="UP000001176">
    <property type="component" value="Plasmid pGDIPal5I"/>
</dbReference>
<dbReference type="SUPFAM" id="SSF50249">
    <property type="entry name" value="Nucleic acid-binding proteins"/>
    <property type="match status" value="1"/>
</dbReference>
<dbReference type="GO" id="GO:0003697">
    <property type="term" value="F:single-stranded DNA binding"/>
    <property type="evidence" value="ECO:0007669"/>
    <property type="project" value="InterPro"/>
</dbReference>
<evidence type="ECO:0000256" key="2">
    <source>
        <dbReference type="ARBA" id="ARBA00023172"/>
    </source>
</evidence>
<dbReference type="CDD" id="cd04496">
    <property type="entry name" value="SSB_OBF"/>
    <property type="match status" value="1"/>
</dbReference>
<dbReference type="Pfam" id="PF00436">
    <property type="entry name" value="SSB"/>
    <property type="match status" value="1"/>
</dbReference>
<dbReference type="InterPro" id="IPR012340">
    <property type="entry name" value="NA-bd_OB-fold"/>
</dbReference>
<evidence type="ECO:0000256" key="1">
    <source>
        <dbReference type="ARBA" id="ARBA00023125"/>
    </source>
</evidence>
<dbReference type="PROSITE" id="PS50935">
    <property type="entry name" value="SSB"/>
    <property type="match status" value="1"/>
</dbReference>
<dbReference type="GO" id="GO:0006310">
    <property type="term" value="P:DNA recombination"/>
    <property type="evidence" value="ECO:0007669"/>
    <property type="project" value="UniProtKB-KW"/>
</dbReference>
<geneLocation type="plasmid" evidence="5 6">
    <name>pGDIPal5I</name>
</geneLocation>
<reference evidence="6" key="1">
    <citation type="journal article" date="2009" name="BMC Genomics">
        <title>Complete genome sequence of the sugarcane nitrogen-fixing endophyte Gluconacetobacter diazotrophicus Pal5.</title>
        <authorList>
            <person name="Bertalan M."/>
            <person name="Albano R."/>
            <person name="Padua V."/>
            <person name="Rouws L."/>
            <person name="Rojas C."/>
            <person name="Hemerly A."/>
            <person name="Teixeira K."/>
            <person name="Schwab S."/>
            <person name="Araujo J."/>
            <person name="Oliveira A."/>
            <person name="Franca L."/>
            <person name="Magalhaes V."/>
            <person name="Alqueres S."/>
            <person name="Cardoso A."/>
            <person name="Almeida W."/>
            <person name="Loureiro M.M."/>
            <person name="Nogueira E."/>
            <person name="Cidade D."/>
            <person name="Oliveira D."/>
            <person name="Simao T."/>
            <person name="Macedo J."/>
            <person name="Valadao A."/>
            <person name="Dreschsel M."/>
            <person name="Freitas F."/>
            <person name="Vidal M."/>
            <person name="Guedes H."/>
            <person name="Rodrigues E."/>
            <person name="Meneses C."/>
            <person name="Brioso P."/>
            <person name="Pozzer L."/>
            <person name="Figueiredo D."/>
            <person name="Montano H."/>
            <person name="Junior J."/>
            <person name="Filho G."/>
            <person name="Flores V."/>
            <person name="Ferreira B."/>
            <person name="Branco A."/>
            <person name="Gonzalez P."/>
            <person name="Guillobel H."/>
            <person name="Lemos M."/>
            <person name="Seibel L."/>
            <person name="Macedo J."/>
            <person name="Alves-Ferreira M."/>
            <person name="Sachetto-Martins G."/>
            <person name="Coelho A."/>
            <person name="Santos E."/>
            <person name="Amaral G."/>
            <person name="Neves A."/>
            <person name="Pacheco A.B."/>
            <person name="Carvalho D."/>
            <person name="Lery L."/>
            <person name="Bisch P."/>
            <person name="Rossle S.C."/>
            <person name="Urmenyi T."/>
            <person name="Kruger W.V."/>
            <person name="Martins O."/>
            <person name="Baldani J.I."/>
            <person name="Ferreira P.C."/>
        </authorList>
    </citation>
    <scope>NUCLEOTIDE SEQUENCE [LARGE SCALE GENOMIC DNA]</scope>
    <source>
        <strain evidence="6">ATCC 49037 / DSM 5601 / CCUG 37298 / CIP 103539 / LMG 7603 / PAl5</strain>
        <plasmid evidence="6">pGDIPal5I</plasmid>
    </source>
</reference>
<organism evidence="5 6">
    <name type="scientific">Gluconacetobacter diazotrophicus (strain ATCC 49037 / DSM 5601 / CCUG 37298 / CIP 103539 / LMG 7603 / PAl5)</name>
    <dbReference type="NCBI Taxonomy" id="272568"/>
    <lineage>
        <taxon>Bacteria</taxon>
        <taxon>Pseudomonadati</taxon>
        <taxon>Pseudomonadota</taxon>
        <taxon>Alphaproteobacteria</taxon>
        <taxon>Acetobacterales</taxon>
        <taxon>Acetobacteraceae</taxon>
        <taxon>Gluconacetobacter</taxon>
    </lineage>
</organism>
<evidence type="ECO:0000313" key="5">
    <source>
        <dbReference type="EMBL" id="CAP57876.1"/>
    </source>
</evidence>
<protein>
    <recommendedName>
        <fullName evidence="3 4">Single-stranded DNA-binding protein</fullName>
    </recommendedName>
</protein>
<keyword evidence="5" id="KW-0614">Plasmid</keyword>
<dbReference type="InterPro" id="IPR000424">
    <property type="entry name" value="Primosome_PriB/ssb"/>
</dbReference>
<gene>
    <name evidence="5" type="ordered locus">GDI3912</name>
</gene>